<dbReference type="KEGG" id="psyt:DSAG12_03676"/>
<dbReference type="InterPro" id="IPR001789">
    <property type="entry name" value="Sig_transdc_resp-reg_receiver"/>
</dbReference>
<protein>
    <submittedName>
        <fullName evidence="3">Response regulator</fullName>
    </submittedName>
</protein>
<dbReference type="Gene3D" id="3.40.50.2300">
    <property type="match status" value="1"/>
</dbReference>
<organism evidence="3 4">
    <name type="scientific">Promethearchaeum syntrophicum</name>
    <dbReference type="NCBI Taxonomy" id="2594042"/>
    <lineage>
        <taxon>Archaea</taxon>
        <taxon>Promethearchaeati</taxon>
        <taxon>Promethearchaeota</taxon>
        <taxon>Promethearchaeia</taxon>
        <taxon>Promethearchaeales</taxon>
        <taxon>Promethearchaeaceae</taxon>
        <taxon>Promethearchaeum</taxon>
    </lineage>
</organism>
<dbReference type="AlphaFoldDB" id="A0A5B9DEY9"/>
<dbReference type="EMBL" id="CP042905">
    <property type="protein sequence ID" value="QEE17838.1"/>
    <property type="molecule type" value="Genomic_DNA"/>
</dbReference>
<dbReference type="OrthoDB" id="2830at2157"/>
<dbReference type="CDD" id="cd17546">
    <property type="entry name" value="REC_hyHK_CKI1_RcsC-like"/>
    <property type="match status" value="1"/>
</dbReference>
<dbReference type="SUPFAM" id="SSF52172">
    <property type="entry name" value="CheY-like"/>
    <property type="match status" value="1"/>
</dbReference>
<dbReference type="RefSeq" id="WP_162306827.1">
    <property type="nucleotide sequence ID" value="NZ_CP042905.2"/>
</dbReference>
<name>A0A5B9DEY9_9ARCH</name>
<dbReference type="SMART" id="SM00448">
    <property type="entry name" value="REC"/>
    <property type="match status" value="1"/>
</dbReference>
<sequence length="120" mass="13545">MLETQKILIIDDEPILLKILSKFLQKLNIPSDTAESGEIGIKLVKKEPSTFSYAFIDYNLPGLSPKEIISQIRSINPKIKIILSTGYSVEDIKRELQPIEIDGTLQKPFTFNDVKKVLGE</sequence>
<dbReference type="PROSITE" id="PS50110">
    <property type="entry name" value="RESPONSE_REGULATORY"/>
    <property type="match status" value="1"/>
</dbReference>
<keyword evidence="1" id="KW-0597">Phosphoprotein</keyword>
<feature type="domain" description="Response regulatory" evidence="2">
    <location>
        <begin position="6"/>
        <end position="120"/>
    </location>
</feature>
<dbReference type="Pfam" id="PF00072">
    <property type="entry name" value="Response_reg"/>
    <property type="match status" value="1"/>
</dbReference>
<evidence type="ECO:0000313" key="3">
    <source>
        <dbReference type="EMBL" id="QEE17838.1"/>
    </source>
</evidence>
<dbReference type="PANTHER" id="PTHR44591:SF21">
    <property type="entry name" value="TWO-COMPONENT RESPONSE REGULATOR"/>
    <property type="match status" value="1"/>
</dbReference>
<dbReference type="Proteomes" id="UP000321408">
    <property type="component" value="Chromosome"/>
</dbReference>
<accession>A0A5B9DEY9</accession>
<evidence type="ECO:0000259" key="2">
    <source>
        <dbReference type="PROSITE" id="PS50110"/>
    </source>
</evidence>
<keyword evidence="4" id="KW-1185">Reference proteome</keyword>
<proteinExistence type="predicted"/>
<reference evidence="3 4" key="2">
    <citation type="journal article" date="2024" name="Int. J. Syst. Evol. Microbiol.">
        <title>Promethearchaeum syntrophicum gen. nov., sp. nov., an anaerobic, obligately syntrophic archaeon, the first isolate of the lineage 'Asgard' archaea, and proposal of the new archaeal phylum Promethearchaeota phyl. nov. and kingdom Promethearchaeati regn. nov.</title>
        <authorList>
            <person name="Imachi H."/>
            <person name="Nobu M.K."/>
            <person name="Kato S."/>
            <person name="Takaki Y."/>
            <person name="Miyazaki M."/>
            <person name="Miyata M."/>
            <person name="Ogawara M."/>
            <person name="Saito Y."/>
            <person name="Sakai S."/>
            <person name="Tahara Y.O."/>
            <person name="Takano Y."/>
            <person name="Tasumi E."/>
            <person name="Uematsu K."/>
            <person name="Yoshimura T."/>
            <person name="Itoh T."/>
            <person name="Ohkuma M."/>
            <person name="Takai K."/>
        </authorList>
    </citation>
    <scope>NUCLEOTIDE SEQUENCE [LARGE SCALE GENOMIC DNA]</scope>
    <source>
        <strain evidence="3 4">MK-D1</strain>
    </source>
</reference>
<dbReference type="GeneID" id="41331645"/>
<evidence type="ECO:0000313" key="4">
    <source>
        <dbReference type="Proteomes" id="UP000321408"/>
    </source>
</evidence>
<dbReference type="InterPro" id="IPR050595">
    <property type="entry name" value="Bact_response_regulator"/>
</dbReference>
<dbReference type="PANTHER" id="PTHR44591">
    <property type="entry name" value="STRESS RESPONSE REGULATOR PROTEIN 1"/>
    <property type="match status" value="1"/>
</dbReference>
<dbReference type="InterPro" id="IPR011006">
    <property type="entry name" value="CheY-like_superfamily"/>
</dbReference>
<evidence type="ECO:0000256" key="1">
    <source>
        <dbReference type="ARBA" id="ARBA00022553"/>
    </source>
</evidence>
<gene>
    <name evidence="3" type="ORF">DSAG12_03676</name>
</gene>
<dbReference type="GO" id="GO:0000160">
    <property type="term" value="P:phosphorelay signal transduction system"/>
    <property type="evidence" value="ECO:0007669"/>
    <property type="project" value="InterPro"/>
</dbReference>
<reference evidence="3 4" key="1">
    <citation type="journal article" date="2020" name="Nature">
        <title>Isolation of an archaeon at the prokaryote-eukaryote interface.</title>
        <authorList>
            <person name="Imachi H."/>
            <person name="Nobu M.K."/>
            <person name="Nakahara N."/>
            <person name="Morono Y."/>
            <person name="Ogawara M."/>
            <person name="Takaki Y."/>
            <person name="Takano Y."/>
            <person name="Uematsu K."/>
            <person name="Ikuta T."/>
            <person name="Ito M."/>
            <person name="Matsui Y."/>
            <person name="Miyazaki M."/>
            <person name="Murata K."/>
            <person name="Saito Y."/>
            <person name="Sakai S."/>
            <person name="Song C."/>
            <person name="Tasumi E."/>
            <person name="Yamanaka Y."/>
            <person name="Yamaguchi T."/>
            <person name="Kamagata Y."/>
            <person name="Tamaki H."/>
            <person name="Takai K."/>
        </authorList>
    </citation>
    <scope>NUCLEOTIDE SEQUENCE [LARGE SCALE GENOMIC DNA]</scope>
    <source>
        <strain evidence="3 4">MK-D1</strain>
    </source>
</reference>